<accession>A0ABR2WVQ6</accession>
<reference evidence="9 10" key="1">
    <citation type="submission" date="2023-04" db="EMBL/GenBank/DDBJ databases">
        <title>Genome of Basidiobolus ranarum AG-B5.</title>
        <authorList>
            <person name="Stajich J.E."/>
            <person name="Carter-House D."/>
            <person name="Gryganskyi A."/>
        </authorList>
    </citation>
    <scope>NUCLEOTIDE SEQUENCE [LARGE SCALE GENOMIC DNA]</scope>
    <source>
        <strain evidence="9 10">AG-B5</strain>
    </source>
</reference>
<feature type="signal peptide" evidence="7">
    <location>
        <begin position="1"/>
        <end position="29"/>
    </location>
</feature>
<evidence type="ECO:0000313" key="10">
    <source>
        <dbReference type="Proteomes" id="UP001479436"/>
    </source>
</evidence>
<feature type="domain" description="VPS10" evidence="8">
    <location>
        <begin position="1389"/>
        <end position="2018"/>
    </location>
</feature>
<keyword evidence="10" id="KW-1185">Reference proteome</keyword>
<feature type="domain" description="VPS10" evidence="8">
    <location>
        <begin position="54"/>
        <end position="702"/>
    </location>
</feature>
<keyword evidence="7" id="KW-0732">Signal</keyword>
<comment type="caution">
    <text evidence="9">The sequence shown here is derived from an EMBL/GenBank/DDBJ whole genome shotgun (WGS) entry which is preliminary data.</text>
</comment>
<dbReference type="SUPFAM" id="SSF110296">
    <property type="entry name" value="Oligoxyloglucan reducing end-specific cellobiohydrolase"/>
    <property type="match status" value="4"/>
</dbReference>
<keyword evidence="3 6" id="KW-0472">Membrane</keyword>
<evidence type="ECO:0000313" key="9">
    <source>
        <dbReference type="EMBL" id="KAK9765550.1"/>
    </source>
</evidence>
<keyword evidence="6" id="KW-1133">Transmembrane helix</keyword>
<dbReference type="PANTHER" id="PTHR12106:SF27">
    <property type="entry name" value="SORTILIN-RELATED RECEPTOR"/>
    <property type="match status" value="1"/>
</dbReference>
<dbReference type="InterPro" id="IPR031778">
    <property type="entry name" value="Sortilin_N"/>
</dbReference>
<feature type="compositionally biased region" description="Basic and acidic residues" evidence="5">
    <location>
        <begin position="682"/>
        <end position="694"/>
    </location>
</feature>
<name>A0ABR2WVQ6_9FUNG</name>
<dbReference type="InterPro" id="IPR031777">
    <property type="entry name" value="Sortilin_C"/>
</dbReference>
<keyword evidence="2" id="KW-0677">Repeat</keyword>
<dbReference type="Gene3D" id="3.30.60.270">
    <property type="match status" value="3"/>
</dbReference>
<dbReference type="PROSITE" id="PS51257">
    <property type="entry name" value="PROKAR_LIPOPROTEIN"/>
    <property type="match status" value="1"/>
</dbReference>
<evidence type="ECO:0000256" key="4">
    <source>
        <dbReference type="ARBA" id="ARBA00023180"/>
    </source>
</evidence>
<evidence type="ECO:0000256" key="5">
    <source>
        <dbReference type="SAM" id="MobiDB-lite"/>
    </source>
</evidence>
<feature type="domain" description="VPS10" evidence="8">
    <location>
        <begin position="734"/>
        <end position="1367"/>
    </location>
</feature>
<protein>
    <submittedName>
        <fullName evidence="9">Vacuolar protein sorting/targeting protein PEP1</fullName>
    </submittedName>
</protein>
<dbReference type="Gene3D" id="2.10.70.80">
    <property type="match status" value="3"/>
</dbReference>
<dbReference type="InterPro" id="IPR015943">
    <property type="entry name" value="WD40/YVTN_repeat-like_dom_sf"/>
</dbReference>
<keyword evidence="6" id="KW-0812">Transmembrane</keyword>
<dbReference type="Pfam" id="PF15901">
    <property type="entry name" value="Sortilin_C"/>
    <property type="match status" value="3"/>
</dbReference>
<evidence type="ECO:0000256" key="2">
    <source>
        <dbReference type="ARBA" id="ARBA00022737"/>
    </source>
</evidence>
<keyword evidence="4" id="KW-0325">Glycoprotein</keyword>
<dbReference type="Pfam" id="PF15902">
    <property type="entry name" value="Sortilin-Vps10"/>
    <property type="match status" value="3"/>
</dbReference>
<dbReference type="SMART" id="SM00602">
    <property type="entry name" value="VPS10"/>
    <property type="match status" value="3"/>
</dbReference>
<gene>
    <name evidence="9" type="primary">VPS10_1</name>
    <name evidence="9" type="ORF">K7432_006036</name>
</gene>
<evidence type="ECO:0000256" key="1">
    <source>
        <dbReference type="ARBA" id="ARBA00004370"/>
    </source>
</evidence>
<dbReference type="Proteomes" id="UP001479436">
    <property type="component" value="Unassembled WGS sequence"/>
</dbReference>
<evidence type="ECO:0000256" key="3">
    <source>
        <dbReference type="ARBA" id="ARBA00023136"/>
    </source>
</evidence>
<dbReference type="InterPro" id="IPR050310">
    <property type="entry name" value="VPS10-sortilin"/>
</dbReference>
<feature type="transmembrane region" description="Helical" evidence="6">
    <location>
        <begin position="2018"/>
        <end position="2042"/>
    </location>
</feature>
<evidence type="ECO:0000259" key="8">
    <source>
        <dbReference type="SMART" id="SM00602"/>
    </source>
</evidence>
<organism evidence="9 10">
    <name type="scientific">Basidiobolus ranarum</name>
    <dbReference type="NCBI Taxonomy" id="34480"/>
    <lineage>
        <taxon>Eukaryota</taxon>
        <taxon>Fungi</taxon>
        <taxon>Fungi incertae sedis</taxon>
        <taxon>Zoopagomycota</taxon>
        <taxon>Entomophthoromycotina</taxon>
        <taxon>Basidiobolomycetes</taxon>
        <taxon>Basidiobolales</taxon>
        <taxon>Basidiobolaceae</taxon>
        <taxon>Basidiobolus</taxon>
    </lineage>
</organism>
<feature type="chain" id="PRO_5046971921" evidence="7">
    <location>
        <begin position="30"/>
        <end position="2121"/>
    </location>
</feature>
<proteinExistence type="predicted"/>
<evidence type="ECO:0000256" key="7">
    <source>
        <dbReference type="SAM" id="SignalP"/>
    </source>
</evidence>
<dbReference type="PANTHER" id="PTHR12106">
    <property type="entry name" value="SORTILIN RELATED"/>
    <property type="match status" value="1"/>
</dbReference>
<dbReference type="CDD" id="cd15482">
    <property type="entry name" value="Sialidase_non-viral"/>
    <property type="match status" value="1"/>
</dbReference>
<dbReference type="Gene3D" id="2.130.10.10">
    <property type="entry name" value="YVTN repeat-like/Quinoprotein amine dehydrogenase"/>
    <property type="match status" value="3"/>
</dbReference>
<sequence>MNLRTRGSRINSCWLLILLIYSLIACTRAGDVAVRLTKFQNSPTKLFYFEDSGVVLFLDATSKVVYRSANEGETWEPVSNIPDKAAVELFSHPYNKEMAFVLTEGDTHYVTQDKGASWSSFKTQLTPSWSNQVLGFHAERNKYILFTGTRCEDKDFGRRQICTDEVYYTKDAFATSPILLRKNIAKCVWGRSTPYFQNVPEQMTLCLEYTGDGAIADTNDLRLVQSEDYFQSSMIVKFNDEARGMGGVVGLSIVEKYLIAALKHKDSDDMSLFITQDGVEWDMANIPVPEGLKQNAYTILESSPHSLVIDVVTSPSSAFGSLYVSNSNGSFYASSLPHTNRNSKGIVDYETVQGVEGIVLSNVVSNWKEVERSQWSVDKKLKSMISFDNGGHWRYLKPPRADLQGNSYRCTGEDTAGDCNLHLHSISRPRNFGRVYSSIGAPGILMGVGNVGASLLEYEECDTFLSDNGGLTWKEVAKGAHKYEMGDTGSLLVMIDDEAYTDKITYSTDRGQNWTELDLKVSIRARMLTTDPESTTSSFLLFGSTARTETEKYAMLQLDFDNLLSRKCVFEEGNTNGDFEKWIARNLEDGPDCIMGHTTAFWRRKADAQCYVGEKFKDPKMVLDNCPCEEEDFECDYNFIRNSDGTCVLAGPEKIPRGQCKNNGDKYLASSGYRKVPGNTCDPEKGKSLDKPVERQCPSEGSLPDGDGPSGKIQHKSTIFNDMVNRFYYFVDSLVVLIHTENGQVWRSSNEGTTWTRVLPEQGGVIFLVMHEWDNYRAYLLTDDGKLWATTDRGETFKEIEVPIFPNKMNLPLLDFHPDEPDWLLFIGSTDCPGCHSEAYFSTNHGRDWTLIETFAQKCIFEKSTKFVKAPKESILCSSFKNKAPENDQEELIRTPDSSNPLQLIFINGKERKVVFEPIVEFAISEEFLIVAKQDGGDLTLYVSVDGENFAEAVFPPNARVDKNSFTVLQSNTGSIFLDVFRSTSRGAEFGTLYVSNSNGTYYTQVLKNTNRNNNGVVDFEKMQGIKGTILANEVVNADALGGQYNIKKKIRTVISMDDGSSWHPLQAPKVDSSNNPIDCPNSEECYLNLHSRTDIISSDAIFSVSSAAGLMMGVGNVGPSLLPYEQGNTYITRDGGHTWKEIRRGKSLYEFGDSGAILVVVDDEKPTDRLLYSWNYGQTWETYVFSDDLIRVTAITTEPKSTSLKFLILGITQLTQSRNPLQVVTSIDFSTLEPRKCSFDESDPSKNDFELWNPGGQAKCLLGEETEYWRRKEDRMCYIGDVYGEPKVKQTSCECTDLDYQCDYNFWRNSEGKCELYGVDPDKPHDCPVDKKYLGSSGYRKISTSKCKGGINKEKKVEKECGAIGEIRSTITSFDSEVVDYNYFKKSDHVLMRTKNMGLWLSENEGYTWTDLMKDHDARIVDIYMHPYSEDVAYFITKEKLLYYTTDEGRNLVKLEVPLYPNNFDIPVLSFHPQHPEWLIYVGESGCDSIISLHCHPEAFYSTNNGLIWEPLLKNVRKCVWGKTDKFTKTPEATIFCELFPENINGKHANVPVTLVRSDDHFETKKVLFEKSVGFAIFEEYMVVSQIDPAEQGMLLQTSLDGETFALAQFPGDNSAIHPAYTILESNTHSMFLHVSTSVQTKSEYGTIFNSNANGTYFTTSLENVNRDERGLVDFEKMAGIDGIAMVNQVTNPNEAKSGNKKKIRSVITHDNGRTWKTLKPPATDSKGQKVTCQGEACSLNIHSYTERQDPQNIFSSSSAVGLMMAVGNIGDHLTDYTDGDTFLSRDAGRTWKEIRKEAHMYEFGDHGAILIIANDEEPTDHISYSFDEGATFKDYYFAKANEKIRLSTIAIEPQSTSRKFLIFGKTDNFFSKQVVIQIDFNGLNMPKCVLNISDPKHDDFEMWNPAEEKCMFGREVEYYRRLPEKVCYIGDKFKNPQKVVKNCTCTDADFECDYNFVRSNGKCVLVDGAKPLTSECTGGARYYQVSSGYRKMPISSCEGGNDLSKPIEYRCPNSGLSGGAITALVLIPLLCVACVFFIIFRRYGTIPTIRLPDRFGRYFARCHLPNIRLPHIPTPPFVSALLAKIPFIGHSRSGYTQVQQNEEPFDVLLDDYDSDDMDV</sequence>
<dbReference type="InterPro" id="IPR006581">
    <property type="entry name" value="VPS10"/>
</dbReference>
<comment type="subcellular location">
    <subcellularLocation>
        <location evidence="1">Membrane</location>
    </subcellularLocation>
</comment>
<dbReference type="EMBL" id="JASJQH010000254">
    <property type="protein sequence ID" value="KAK9765550.1"/>
    <property type="molecule type" value="Genomic_DNA"/>
</dbReference>
<evidence type="ECO:0000256" key="6">
    <source>
        <dbReference type="SAM" id="Phobius"/>
    </source>
</evidence>
<feature type="region of interest" description="Disordered" evidence="5">
    <location>
        <begin position="678"/>
        <end position="712"/>
    </location>
</feature>